<feature type="chain" id="PRO_5036301570" evidence="6">
    <location>
        <begin position="24"/>
        <end position="609"/>
    </location>
</feature>
<dbReference type="InterPro" id="IPR012944">
    <property type="entry name" value="SusD_RagB_dom"/>
</dbReference>
<comment type="subcellular location">
    <subcellularLocation>
        <location evidence="1">Cell outer membrane</location>
    </subcellularLocation>
</comment>
<evidence type="ECO:0000256" key="4">
    <source>
        <dbReference type="ARBA" id="ARBA00023136"/>
    </source>
</evidence>
<proteinExistence type="inferred from homology"/>
<evidence type="ECO:0000313" key="10">
    <source>
        <dbReference type="EMBL" id="MRY94178.1"/>
    </source>
</evidence>
<dbReference type="EMBL" id="CYXP01000009">
    <property type="protein sequence ID" value="CUN29926.1"/>
    <property type="molecule type" value="Genomic_DNA"/>
</dbReference>
<comment type="similarity">
    <text evidence="2">Belongs to the SusD family.</text>
</comment>
<evidence type="ECO:0000256" key="6">
    <source>
        <dbReference type="SAM" id="SignalP"/>
    </source>
</evidence>
<protein>
    <submittedName>
        <fullName evidence="9 10">SusD family</fullName>
    </submittedName>
</protein>
<reference evidence="10 14" key="3">
    <citation type="journal article" date="2019" name="Nat. Med.">
        <title>A library of human gut bacterial isolates paired with longitudinal multiomics data enables mechanistic microbiome research.</title>
        <authorList>
            <person name="Poyet M."/>
            <person name="Groussin M."/>
            <person name="Gibbons S.M."/>
            <person name="Avila-Pacheco J."/>
            <person name="Jiang X."/>
            <person name="Kearney S.M."/>
            <person name="Perrotta A.R."/>
            <person name="Berdy B."/>
            <person name="Zhao S."/>
            <person name="Lieberman T.D."/>
            <person name="Swanson P.K."/>
            <person name="Smith M."/>
            <person name="Roesemann S."/>
            <person name="Alexander J.E."/>
            <person name="Rich S.A."/>
            <person name="Livny J."/>
            <person name="Vlamakis H."/>
            <person name="Clish C."/>
            <person name="Bullock K."/>
            <person name="Deik A."/>
            <person name="Scott J."/>
            <person name="Pierce K.A."/>
            <person name="Xavier R.J."/>
            <person name="Alm E.J."/>
        </authorList>
    </citation>
    <scope>NUCLEOTIDE SEQUENCE [LARGE SCALE GENOMIC DNA]</scope>
    <source>
        <strain evidence="10 14">BIOML-A9</strain>
    </source>
</reference>
<dbReference type="Gene3D" id="1.25.40.390">
    <property type="match status" value="1"/>
</dbReference>
<dbReference type="RefSeq" id="WP_008779006.1">
    <property type="nucleotide sequence ID" value="NZ_CDRH01000385.1"/>
</dbReference>
<evidence type="ECO:0000256" key="2">
    <source>
        <dbReference type="ARBA" id="ARBA00006275"/>
    </source>
</evidence>
<evidence type="ECO:0000259" key="7">
    <source>
        <dbReference type="Pfam" id="PF07980"/>
    </source>
</evidence>
<keyword evidence="4" id="KW-0472">Membrane</keyword>
<dbReference type="PROSITE" id="PS51257">
    <property type="entry name" value="PROKAR_LIPOPROTEIN"/>
    <property type="match status" value="1"/>
</dbReference>
<keyword evidence="5" id="KW-0998">Cell outer membrane</keyword>
<name>A0A173VTG3_PARDI</name>
<dbReference type="GO" id="GO:0009279">
    <property type="term" value="C:cell outer membrane"/>
    <property type="evidence" value="ECO:0007669"/>
    <property type="project" value="UniProtKB-SubCell"/>
</dbReference>
<gene>
    <name evidence="11" type="ORF">DW782_16460</name>
    <name evidence="9" type="ORF">ERS852429_03475</name>
    <name evidence="10" type="ORF">GKD67_13285</name>
</gene>
<accession>A0A173VTG3</accession>
<evidence type="ECO:0000256" key="5">
    <source>
        <dbReference type="ARBA" id="ARBA00023237"/>
    </source>
</evidence>
<feature type="domain" description="RagB/SusD" evidence="7">
    <location>
        <begin position="307"/>
        <end position="609"/>
    </location>
</feature>
<evidence type="ECO:0000313" key="13">
    <source>
        <dbReference type="Proteomes" id="UP000284660"/>
    </source>
</evidence>
<dbReference type="Pfam" id="PF07980">
    <property type="entry name" value="SusD_RagB"/>
    <property type="match status" value="1"/>
</dbReference>
<evidence type="ECO:0000313" key="12">
    <source>
        <dbReference type="Proteomes" id="UP000095591"/>
    </source>
</evidence>
<organism evidence="9 12">
    <name type="scientific">Parabacteroides distasonis</name>
    <dbReference type="NCBI Taxonomy" id="823"/>
    <lineage>
        <taxon>Bacteria</taxon>
        <taxon>Pseudomonadati</taxon>
        <taxon>Bacteroidota</taxon>
        <taxon>Bacteroidia</taxon>
        <taxon>Bacteroidales</taxon>
        <taxon>Tannerellaceae</taxon>
        <taxon>Parabacteroides</taxon>
    </lineage>
</organism>
<dbReference type="Pfam" id="PF14322">
    <property type="entry name" value="SusD-like_3"/>
    <property type="match status" value="1"/>
</dbReference>
<evidence type="ECO:0000313" key="9">
    <source>
        <dbReference type="EMBL" id="CUN29926.1"/>
    </source>
</evidence>
<evidence type="ECO:0000313" key="14">
    <source>
        <dbReference type="Proteomes" id="UP000461276"/>
    </source>
</evidence>
<evidence type="ECO:0000313" key="11">
    <source>
        <dbReference type="EMBL" id="RHD72449.1"/>
    </source>
</evidence>
<reference evidence="11 13" key="2">
    <citation type="submission" date="2018-08" db="EMBL/GenBank/DDBJ databases">
        <title>A genome reference for cultivated species of the human gut microbiota.</title>
        <authorList>
            <person name="Zou Y."/>
            <person name="Xue W."/>
            <person name="Luo G."/>
        </authorList>
    </citation>
    <scope>NUCLEOTIDE SEQUENCE [LARGE SCALE GENOMIC DNA]</scope>
    <source>
        <strain evidence="11 13">AM30-4</strain>
    </source>
</reference>
<evidence type="ECO:0000256" key="1">
    <source>
        <dbReference type="ARBA" id="ARBA00004442"/>
    </source>
</evidence>
<dbReference type="Proteomes" id="UP000284660">
    <property type="component" value="Unassembled WGS sequence"/>
</dbReference>
<evidence type="ECO:0000259" key="8">
    <source>
        <dbReference type="Pfam" id="PF14322"/>
    </source>
</evidence>
<feature type="domain" description="SusD-like N-terminal" evidence="8">
    <location>
        <begin position="92"/>
        <end position="206"/>
    </location>
</feature>
<evidence type="ECO:0000256" key="3">
    <source>
        <dbReference type="ARBA" id="ARBA00022729"/>
    </source>
</evidence>
<reference evidence="9 12" key="1">
    <citation type="submission" date="2015-09" db="EMBL/GenBank/DDBJ databases">
        <authorList>
            <consortium name="Pathogen Informatics"/>
        </authorList>
    </citation>
    <scope>NUCLEOTIDE SEQUENCE [LARGE SCALE GENOMIC DNA]</scope>
    <source>
        <strain evidence="9 12">2789STDY5608872</strain>
    </source>
</reference>
<dbReference type="AlphaFoldDB" id="A0A173VTG3"/>
<dbReference type="InterPro" id="IPR033985">
    <property type="entry name" value="SusD-like_N"/>
</dbReference>
<dbReference type="Proteomes" id="UP000461276">
    <property type="component" value="Unassembled WGS sequence"/>
</dbReference>
<sequence length="609" mass="68458">MKKNILLSGLVALLAIFSGCEMNEEPKSEASVDMVFSSENGLKTYTYSFYNVLPSRGSAFRRDATADYGVKNSLGGMEVGAYTTNSATSWSWSALRNINFFLENNVNESLSTTIRDNYNGIARLFRARFYFDKLVQYGEVPWIDKVFNEAEDPDLYNPRDTRDVIIGHILEDLDYAYTNILEEDVTHNSTIVNKWTAAAFKSRVCLFEAAWRKYHAADQLDIARTGCTEYSAKDLYKLAAEAAKEVMDNGPYKLYTSGAYSDGRGAYRELFIADKAVTTEVMMAIETDKVLGLGEQNWWYNSSTYGPHLCMSRKFMLSYLNADGTPYVEKKADGSYKNFVEETTGRDTRLNQTIRGADYTRKNASGVYEPTAANFTGHTLTGYQFTKFAMDDVAYDDAATNDNDIPIMRYAEVLLNYAEAKAELGELTDADWAATIGALRSRAGITGGTPQTGTLTTRPSSAEPYIASYYPTISDPSLLEIRRERGIELCLEGLRLNDLKRWNCCDLWVNDPWEGIFIPSLNQPLDVNGDGNYDAYFYDTDKIADEKYAAIGVYVGTNKSNVLNVKPVQGGYLMEYNYAGRSWPARQYLYPIPEVVIQFNTNLSQNPGW</sequence>
<keyword evidence="3 6" id="KW-0732">Signal</keyword>
<dbReference type="InterPro" id="IPR011990">
    <property type="entry name" value="TPR-like_helical_dom_sf"/>
</dbReference>
<dbReference type="Proteomes" id="UP000095591">
    <property type="component" value="Unassembled WGS sequence"/>
</dbReference>
<dbReference type="SUPFAM" id="SSF48452">
    <property type="entry name" value="TPR-like"/>
    <property type="match status" value="1"/>
</dbReference>
<dbReference type="EMBL" id="WKMY01000008">
    <property type="protein sequence ID" value="MRY94178.1"/>
    <property type="molecule type" value="Genomic_DNA"/>
</dbReference>
<dbReference type="EMBL" id="QSJN01000011">
    <property type="protein sequence ID" value="RHD72449.1"/>
    <property type="molecule type" value="Genomic_DNA"/>
</dbReference>
<feature type="signal peptide" evidence="6">
    <location>
        <begin position="1"/>
        <end position="23"/>
    </location>
</feature>